<reference evidence="6 7" key="1">
    <citation type="submission" date="2020-08" db="EMBL/GenBank/DDBJ databases">
        <title>Genomic Encyclopedia of Type Strains, Phase III (KMG-III): the genomes of soil and plant-associated and newly described type strains.</title>
        <authorList>
            <person name="Whitman W."/>
        </authorList>
    </citation>
    <scope>NUCLEOTIDE SEQUENCE [LARGE SCALE GENOMIC DNA]</scope>
    <source>
        <strain evidence="6 7">CECT 8305</strain>
    </source>
</reference>
<evidence type="ECO:0000259" key="5">
    <source>
        <dbReference type="PROSITE" id="PS50975"/>
    </source>
</evidence>
<dbReference type="PANTHER" id="PTHR43585:SF2">
    <property type="entry name" value="ATP-GRASP ENZYME FSQD"/>
    <property type="match status" value="1"/>
</dbReference>
<dbReference type="GO" id="GO:0016874">
    <property type="term" value="F:ligase activity"/>
    <property type="evidence" value="ECO:0007669"/>
    <property type="project" value="UniProtKB-KW"/>
</dbReference>
<keyword evidence="7" id="KW-1185">Reference proteome</keyword>
<name>A0A7W9QCF7_9ACTN</name>
<evidence type="ECO:0000256" key="3">
    <source>
        <dbReference type="ARBA" id="ARBA00022840"/>
    </source>
</evidence>
<dbReference type="GO" id="GO:0046872">
    <property type="term" value="F:metal ion binding"/>
    <property type="evidence" value="ECO:0007669"/>
    <property type="project" value="InterPro"/>
</dbReference>
<evidence type="ECO:0000256" key="2">
    <source>
        <dbReference type="ARBA" id="ARBA00022741"/>
    </source>
</evidence>
<dbReference type="SUPFAM" id="SSF56059">
    <property type="entry name" value="Glutathione synthetase ATP-binding domain-like"/>
    <property type="match status" value="1"/>
</dbReference>
<organism evidence="6 7">
    <name type="scientific">Streptomyces zagrosensis</name>
    <dbReference type="NCBI Taxonomy" id="1042984"/>
    <lineage>
        <taxon>Bacteria</taxon>
        <taxon>Bacillati</taxon>
        <taxon>Actinomycetota</taxon>
        <taxon>Actinomycetes</taxon>
        <taxon>Kitasatosporales</taxon>
        <taxon>Streptomycetaceae</taxon>
        <taxon>Streptomyces</taxon>
    </lineage>
</organism>
<dbReference type="InterPro" id="IPR011761">
    <property type="entry name" value="ATP-grasp"/>
</dbReference>
<dbReference type="PROSITE" id="PS50975">
    <property type="entry name" value="ATP_GRASP"/>
    <property type="match status" value="1"/>
</dbReference>
<protein>
    <recommendedName>
        <fullName evidence="5">ATP-grasp domain-containing protein</fullName>
    </recommendedName>
</protein>
<accession>A0A7W9QCF7</accession>
<dbReference type="NCBIfam" id="NF005543">
    <property type="entry name" value="PRK07206.1"/>
    <property type="match status" value="1"/>
</dbReference>
<dbReference type="Proteomes" id="UP000588098">
    <property type="component" value="Unassembled WGS sequence"/>
</dbReference>
<keyword evidence="1" id="KW-0436">Ligase</keyword>
<gene>
    <name evidence="6" type="ORF">FHS42_004786</name>
</gene>
<evidence type="ECO:0000313" key="6">
    <source>
        <dbReference type="EMBL" id="MBB5937705.1"/>
    </source>
</evidence>
<dbReference type="PANTHER" id="PTHR43585">
    <property type="entry name" value="FUMIPYRROLE BIOSYNTHESIS PROTEIN C"/>
    <property type="match status" value="1"/>
</dbReference>
<dbReference type="GO" id="GO:0005524">
    <property type="term" value="F:ATP binding"/>
    <property type="evidence" value="ECO:0007669"/>
    <property type="project" value="UniProtKB-UniRule"/>
</dbReference>
<evidence type="ECO:0000313" key="7">
    <source>
        <dbReference type="Proteomes" id="UP000588098"/>
    </source>
</evidence>
<sequence>MPYDKGTVVMVDVYAPTLRLARAFLAEGHPVVRVQSTPGVPPVYQGSFTTDEFADNIVHVGDQEATCKAVAAHEPVAVITGGELGVELADQLSQALGLATNGTRLSGARRHKHTQIETIKAAGLPGTRQHLASSADDAAAWHRELGGRVVVKPVRSAGNDGVIFCATPEDTAAAYERNAEATNIFSFRNEGVVVQEHLVGTEYAVNTVSRDGRHRATDIWRYMKISANGVTDRISAAVSVHPDSPEHARLTAYGFGVLNALEVRHGPAHLEIMLTCDGPRLVEAGIRLCGADAAYFAQLSAGESQIERTVDCYLHPERFLATLDDVQRVERHVAMAYLTSPVTGVLDGYPLLPEVQALESFHNLHITVSEGGKLPLTIDDTSEPMMVGLAHASEHVLARDLNTVHYLDGAGFYRLRSGDAA</sequence>
<feature type="domain" description="ATP-grasp" evidence="5">
    <location>
        <begin position="116"/>
        <end position="314"/>
    </location>
</feature>
<dbReference type="Pfam" id="PF13535">
    <property type="entry name" value="ATP-grasp_4"/>
    <property type="match status" value="1"/>
</dbReference>
<keyword evidence="2 4" id="KW-0547">Nucleotide-binding</keyword>
<dbReference type="AlphaFoldDB" id="A0A7W9QCF7"/>
<dbReference type="Gene3D" id="3.30.470.20">
    <property type="entry name" value="ATP-grasp fold, B domain"/>
    <property type="match status" value="1"/>
</dbReference>
<evidence type="ECO:0000256" key="1">
    <source>
        <dbReference type="ARBA" id="ARBA00022598"/>
    </source>
</evidence>
<proteinExistence type="predicted"/>
<keyword evidence="3 4" id="KW-0067">ATP-binding</keyword>
<evidence type="ECO:0000256" key="4">
    <source>
        <dbReference type="PROSITE-ProRule" id="PRU00409"/>
    </source>
</evidence>
<comment type="caution">
    <text evidence="6">The sequence shown here is derived from an EMBL/GenBank/DDBJ whole genome shotgun (WGS) entry which is preliminary data.</text>
</comment>
<dbReference type="RefSeq" id="WP_221476757.1">
    <property type="nucleotide sequence ID" value="NZ_JACHJL010000012.1"/>
</dbReference>
<dbReference type="InterPro" id="IPR052032">
    <property type="entry name" value="ATP-dep_AA_Ligase"/>
</dbReference>
<dbReference type="EMBL" id="JACHJL010000012">
    <property type="protein sequence ID" value="MBB5937705.1"/>
    <property type="molecule type" value="Genomic_DNA"/>
</dbReference>